<dbReference type="PANTHER" id="PTHR43841:SF1">
    <property type="entry name" value="3-HYDROXYACYL-THIOESTER DEHYDRATASE X"/>
    <property type="match status" value="1"/>
</dbReference>
<evidence type="ECO:0000259" key="1">
    <source>
        <dbReference type="Pfam" id="PF01575"/>
    </source>
</evidence>
<dbReference type="SUPFAM" id="SSF54637">
    <property type="entry name" value="Thioesterase/thiol ester dehydrase-isomerase"/>
    <property type="match status" value="2"/>
</dbReference>
<dbReference type="GO" id="GO:0006633">
    <property type="term" value="P:fatty acid biosynthetic process"/>
    <property type="evidence" value="ECO:0007669"/>
    <property type="project" value="InterPro"/>
</dbReference>
<dbReference type="Proteomes" id="UP000536442">
    <property type="component" value="Unassembled WGS sequence"/>
</dbReference>
<dbReference type="PANTHER" id="PTHR43841">
    <property type="entry name" value="3-HYDROXYACYL-THIOESTER DEHYDRATASE HTDX-RELATED"/>
    <property type="match status" value="1"/>
</dbReference>
<dbReference type="EMBL" id="JABEVQ010000006">
    <property type="protein sequence ID" value="NWN92341.1"/>
    <property type="molecule type" value="Genomic_DNA"/>
</dbReference>
<evidence type="ECO:0000313" key="2">
    <source>
        <dbReference type="EMBL" id="NWN92341.1"/>
    </source>
</evidence>
<organism evidence="2 3">
    <name type="scientific">Marinobacter adhaerens</name>
    <dbReference type="NCBI Taxonomy" id="1033846"/>
    <lineage>
        <taxon>Bacteria</taxon>
        <taxon>Pseudomonadati</taxon>
        <taxon>Pseudomonadota</taxon>
        <taxon>Gammaproteobacteria</taxon>
        <taxon>Pseudomonadales</taxon>
        <taxon>Marinobacteraceae</taxon>
        <taxon>Marinobacter</taxon>
    </lineage>
</organism>
<reference evidence="2 3" key="1">
    <citation type="submission" date="2020-03" db="EMBL/GenBank/DDBJ databases">
        <title>Metagenomic, metatranscriptomic, and metabolomic analyses revealed the key microbes and metabolic features during the fermentation of ganjang, Korean traditional soy sauce.</title>
        <authorList>
            <person name="Chun B.H."/>
            <person name="Jeon C.O."/>
        </authorList>
    </citation>
    <scope>NUCLEOTIDE SEQUENCE [LARGE SCALE GENOMIC DNA]</scope>
    <source>
        <strain evidence="2 3">KG14</strain>
    </source>
</reference>
<keyword evidence="3" id="KW-1185">Reference proteome</keyword>
<dbReference type="Pfam" id="PF01575">
    <property type="entry name" value="MaoC_dehydratas"/>
    <property type="match status" value="1"/>
</dbReference>
<dbReference type="Gene3D" id="3.10.129.10">
    <property type="entry name" value="Hotdog Thioesterase"/>
    <property type="match status" value="1"/>
</dbReference>
<dbReference type="AlphaFoldDB" id="A0A851I2H3"/>
<name>A0A851I2H3_9GAMM</name>
<protein>
    <recommendedName>
        <fullName evidence="1">MaoC-like domain-containing protein</fullName>
    </recommendedName>
</protein>
<sequence>MPDRLIYRDTPPALLPLYGKAVMQRKSPSGNGLTLPDQRAVLLCAHTSVTALRQYERVCGFRSGNHMPITWPHILAFPLHLKLLTGKAFPLPLLGLVHLRNSITQHRPIGIGEPLKLEVFFGGQAHTNRGVEFELVTRAGSAGTVVWEETSTMLYRQPDKTSGATTKAAPPEVEIYPNTFNVNVPEATGRQYARVSGDRNPIHMHAMSAKAFGFPRAIAHGMWSKAHVASILEQQAGWQSDAVRISCQFKKPLFLPGTAQLNWRESPTNWDYQLLNTRGDAPHLSGRIDWL</sequence>
<dbReference type="PRINTS" id="PR01483">
    <property type="entry name" value="FASYNTHASE"/>
</dbReference>
<proteinExistence type="predicted"/>
<feature type="domain" description="MaoC-like" evidence="1">
    <location>
        <begin position="182"/>
        <end position="262"/>
    </location>
</feature>
<dbReference type="GO" id="GO:0005835">
    <property type="term" value="C:fatty acid synthase complex"/>
    <property type="evidence" value="ECO:0007669"/>
    <property type="project" value="InterPro"/>
</dbReference>
<dbReference type="InterPro" id="IPR003965">
    <property type="entry name" value="Fatty_acid_synthase"/>
</dbReference>
<dbReference type="InterPro" id="IPR002539">
    <property type="entry name" value="MaoC-like_dom"/>
</dbReference>
<dbReference type="GO" id="GO:0004312">
    <property type="term" value="F:fatty acid synthase activity"/>
    <property type="evidence" value="ECO:0007669"/>
    <property type="project" value="InterPro"/>
</dbReference>
<dbReference type="InterPro" id="IPR029069">
    <property type="entry name" value="HotDog_dom_sf"/>
</dbReference>
<accession>A0A851I2H3</accession>
<comment type="caution">
    <text evidence="2">The sequence shown here is derived from an EMBL/GenBank/DDBJ whole genome shotgun (WGS) entry which is preliminary data.</text>
</comment>
<gene>
    <name evidence="2" type="ORF">HLV39_12650</name>
</gene>
<evidence type="ECO:0000313" key="3">
    <source>
        <dbReference type="Proteomes" id="UP000536442"/>
    </source>
</evidence>